<keyword evidence="1 4" id="KW-0808">Transferase</keyword>
<dbReference type="EC" id="2.7.7.38" evidence="4"/>
<comment type="subcellular location">
    <subcellularLocation>
        <location evidence="4">Cytoplasm</location>
    </subcellularLocation>
</comment>
<dbReference type="Gene3D" id="3.90.550.10">
    <property type="entry name" value="Spore Coat Polysaccharide Biosynthesis Protein SpsA, Chain A"/>
    <property type="match status" value="1"/>
</dbReference>
<keyword evidence="6" id="KW-1185">Reference proteome</keyword>
<reference evidence="6" key="1">
    <citation type="journal article" date="2019" name="Int. J. Syst. Evol. Microbiol.">
        <title>The Global Catalogue of Microorganisms (GCM) 10K type strain sequencing project: providing services to taxonomists for standard genome sequencing and annotation.</title>
        <authorList>
            <consortium name="The Broad Institute Genomics Platform"/>
            <consortium name="The Broad Institute Genome Sequencing Center for Infectious Disease"/>
            <person name="Wu L."/>
            <person name="Ma J."/>
        </authorList>
    </citation>
    <scope>NUCLEOTIDE SEQUENCE [LARGE SCALE GENOMIC DNA]</scope>
    <source>
        <strain evidence="6">CGMCC 1.16026</strain>
    </source>
</reference>
<proteinExistence type="inferred from homology"/>
<comment type="caution">
    <text evidence="5">The sequence shown here is derived from an EMBL/GenBank/DDBJ whole genome shotgun (WGS) entry which is preliminary data.</text>
</comment>
<dbReference type="RefSeq" id="WP_263372449.1">
    <property type="nucleotide sequence ID" value="NZ_JAGSYD010000005.1"/>
</dbReference>
<name>A0ABW1Z4M4_9BACT</name>
<keyword evidence="4" id="KW-0963">Cytoplasm</keyword>
<accession>A0ABW1Z4M4</accession>
<comment type="catalytic activity">
    <reaction evidence="4">
        <text>3-deoxy-alpha-D-manno-oct-2-ulosonate + CTP = CMP-3-deoxy-beta-D-manno-octulosonate + diphosphate</text>
        <dbReference type="Rhea" id="RHEA:23448"/>
        <dbReference type="ChEBI" id="CHEBI:33019"/>
        <dbReference type="ChEBI" id="CHEBI:37563"/>
        <dbReference type="ChEBI" id="CHEBI:85986"/>
        <dbReference type="ChEBI" id="CHEBI:85987"/>
        <dbReference type="EC" id="2.7.7.38"/>
    </reaction>
</comment>
<sequence length="241" mass="26443">MTVLGVIPARLASTRLPRKVLREIAGQPLLHWVYQAARRCPEFTDVVIAVDSPEVAALCESRGWPFRMTSPELPSGTDRLHAIAQELPADIYVNVQGDEPLLRPDHISALLAPFAQSHVDVTTLKVLCTPENIANPNAVKVVTARDGRALYFSRAAIPFDRDATGSVPYFKHLGLYAYRAAALKAFASLAPSPLELTERLEQLRLLENGLALYVSETAHDTVGVDTEDDLRRVESLLAAQI</sequence>
<evidence type="ECO:0000256" key="1">
    <source>
        <dbReference type="ARBA" id="ARBA00022679"/>
    </source>
</evidence>
<evidence type="ECO:0000313" key="6">
    <source>
        <dbReference type="Proteomes" id="UP001596391"/>
    </source>
</evidence>
<dbReference type="InterPro" id="IPR004528">
    <property type="entry name" value="KdsB"/>
</dbReference>
<dbReference type="EMBL" id="JBHSWI010000001">
    <property type="protein sequence ID" value="MFC6644515.1"/>
    <property type="molecule type" value="Genomic_DNA"/>
</dbReference>
<dbReference type="PANTHER" id="PTHR42866:SF2">
    <property type="entry name" value="3-DEOXY-MANNO-OCTULOSONATE CYTIDYLYLTRANSFERASE, MITOCHONDRIAL"/>
    <property type="match status" value="1"/>
</dbReference>
<dbReference type="NCBIfam" id="NF003952">
    <property type="entry name" value="PRK05450.1-5"/>
    <property type="match status" value="1"/>
</dbReference>
<comment type="pathway">
    <text evidence="4">Nucleotide-sugar biosynthesis; CMP-3-deoxy-D-manno-octulosonate biosynthesis; CMP-3-deoxy-D-manno-octulosonate from 3-deoxy-D-manno-octulosonate and CTP: step 1/1.</text>
</comment>
<dbReference type="CDD" id="cd02517">
    <property type="entry name" value="CMP-KDO-Synthetase"/>
    <property type="match status" value="1"/>
</dbReference>
<evidence type="ECO:0000313" key="5">
    <source>
        <dbReference type="EMBL" id="MFC6644515.1"/>
    </source>
</evidence>
<dbReference type="Pfam" id="PF02348">
    <property type="entry name" value="CTP_transf_3"/>
    <property type="match status" value="1"/>
</dbReference>
<comment type="function">
    <text evidence="4">Activates KDO (a required 8-carbon sugar) for incorporation into bacterial lipopolysaccharide in Gram-negative bacteria.</text>
</comment>
<evidence type="ECO:0000256" key="2">
    <source>
        <dbReference type="ARBA" id="ARBA00022695"/>
    </source>
</evidence>
<gene>
    <name evidence="4 5" type="primary">kdsB</name>
    <name evidence="5" type="ORF">ACFQBQ_02705</name>
</gene>
<evidence type="ECO:0000256" key="4">
    <source>
        <dbReference type="HAMAP-Rule" id="MF_00057"/>
    </source>
</evidence>
<keyword evidence="2 4" id="KW-0548">Nucleotidyltransferase</keyword>
<dbReference type="HAMAP" id="MF_00057">
    <property type="entry name" value="KdsB"/>
    <property type="match status" value="1"/>
</dbReference>
<dbReference type="SUPFAM" id="SSF53448">
    <property type="entry name" value="Nucleotide-diphospho-sugar transferases"/>
    <property type="match status" value="1"/>
</dbReference>
<dbReference type="NCBIfam" id="TIGR00466">
    <property type="entry name" value="kdsB"/>
    <property type="match status" value="1"/>
</dbReference>
<dbReference type="PANTHER" id="PTHR42866">
    <property type="entry name" value="3-DEOXY-MANNO-OCTULOSONATE CYTIDYLYLTRANSFERASE"/>
    <property type="match status" value="1"/>
</dbReference>
<dbReference type="InterPro" id="IPR003329">
    <property type="entry name" value="Cytidylyl_trans"/>
</dbReference>
<evidence type="ECO:0000256" key="3">
    <source>
        <dbReference type="ARBA" id="ARBA00022985"/>
    </source>
</evidence>
<comment type="similarity">
    <text evidence="4">Belongs to the KdsB family.</text>
</comment>
<dbReference type="GO" id="GO:0008690">
    <property type="term" value="F:3-deoxy-manno-octulosonate cytidylyltransferase activity"/>
    <property type="evidence" value="ECO:0007669"/>
    <property type="project" value="UniProtKB-EC"/>
</dbReference>
<keyword evidence="3 4" id="KW-0448">Lipopolysaccharide biosynthesis</keyword>
<dbReference type="InterPro" id="IPR029044">
    <property type="entry name" value="Nucleotide-diphossugar_trans"/>
</dbReference>
<organism evidence="5 6">
    <name type="scientific">Granulicella cerasi</name>
    <dbReference type="NCBI Taxonomy" id="741063"/>
    <lineage>
        <taxon>Bacteria</taxon>
        <taxon>Pseudomonadati</taxon>
        <taxon>Acidobacteriota</taxon>
        <taxon>Terriglobia</taxon>
        <taxon>Terriglobales</taxon>
        <taxon>Acidobacteriaceae</taxon>
        <taxon>Granulicella</taxon>
    </lineage>
</organism>
<protein>
    <recommendedName>
        <fullName evidence="4">3-deoxy-manno-octulosonate cytidylyltransferase</fullName>
        <ecNumber evidence="4">2.7.7.38</ecNumber>
    </recommendedName>
    <alternativeName>
        <fullName evidence="4">CMP-2-keto-3-deoxyoctulosonic acid synthase</fullName>
        <shortName evidence="4">CKS</shortName>
        <shortName evidence="4">CMP-KDO synthase</shortName>
    </alternativeName>
</protein>
<dbReference type="Proteomes" id="UP001596391">
    <property type="component" value="Unassembled WGS sequence"/>
</dbReference>